<dbReference type="GO" id="GO:0062054">
    <property type="term" value="F:fluoride channel activity"/>
    <property type="evidence" value="ECO:0007669"/>
    <property type="project" value="UniProtKB-UniRule"/>
</dbReference>
<dbReference type="Pfam" id="PF02537">
    <property type="entry name" value="CRCB"/>
    <property type="match status" value="1"/>
</dbReference>
<feature type="transmembrane region" description="Helical" evidence="10">
    <location>
        <begin position="127"/>
        <end position="151"/>
    </location>
</feature>
<evidence type="ECO:0000256" key="1">
    <source>
        <dbReference type="ARBA" id="ARBA00004651"/>
    </source>
</evidence>
<evidence type="ECO:0000256" key="9">
    <source>
        <dbReference type="ARBA" id="ARBA00049940"/>
    </source>
</evidence>
<evidence type="ECO:0000256" key="6">
    <source>
        <dbReference type="ARBA" id="ARBA00023303"/>
    </source>
</evidence>
<comment type="catalytic activity">
    <reaction evidence="8">
        <text>fluoride(in) = fluoride(out)</text>
        <dbReference type="Rhea" id="RHEA:76159"/>
        <dbReference type="ChEBI" id="CHEBI:17051"/>
    </reaction>
    <physiologicalReaction direction="left-to-right" evidence="8">
        <dbReference type="Rhea" id="RHEA:76160"/>
    </physiologicalReaction>
</comment>
<dbReference type="HAMAP" id="MF_00454">
    <property type="entry name" value="FluC"/>
    <property type="match status" value="1"/>
</dbReference>
<comment type="similarity">
    <text evidence="7 10">Belongs to the fluoride channel Fluc/FEX (TC 1.A.43) family.</text>
</comment>
<feature type="transmembrane region" description="Helical" evidence="10">
    <location>
        <begin position="97"/>
        <end position="115"/>
    </location>
</feature>
<name>A0A839XQ87_9PSEU</name>
<organism evidence="11 12">
    <name type="scientific">Prauserella sediminis</name>
    <dbReference type="NCBI Taxonomy" id="577680"/>
    <lineage>
        <taxon>Bacteria</taxon>
        <taxon>Bacillati</taxon>
        <taxon>Actinomycetota</taxon>
        <taxon>Actinomycetes</taxon>
        <taxon>Pseudonocardiales</taxon>
        <taxon>Pseudonocardiaceae</taxon>
        <taxon>Prauserella</taxon>
        <taxon>Prauserella salsuginis group</taxon>
    </lineage>
</organism>
<evidence type="ECO:0000256" key="4">
    <source>
        <dbReference type="ARBA" id="ARBA00022989"/>
    </source>
</evidence>
<keyword evidence="10" id="KW-0406">Ion transport</keyword>
<keyword evidence="3 10" id="KW-0812">Transmembrane</keyword>
<evidence type="ECO:0000313" key="11">
    <source>
        <dbReference type="EMBL" id="MBB3664901.1"/>
    </source>
</evidence>
<comment type="caution">
    <text evidence="11">The sequence shown here is derived from an EMBL/GenBank/DDBJ whole genome shotgun (WGS) entry which is preliminary data.</text>
</comment>
<dbReference type="GO" id="GO:0005886">
    <property type="term" value="C:plasma membrane"/>
    <property type="evidence" value="ECO:0007669"/>
    <property type="project" value="UniProtKB-SubCell"/>
</dbReference>
<evidence type="ECO:0000256" key="3">
    <source>
        <dbReference type="ARBA" id="ARBA00022692"/>
    </source>
</evidence>
<keyword evidence="4 10" id="KW-1133">Transmembrane helix</keyword>
<dbReference type="AlphaFoldDB" id="A0A839XQ87"/>
<gene>
    <name evidence="10" type="primary">fluC</name>
    <name evidence="10" type="synonym">crcB</name>
    <name evidence="11" type="ORF">FB384_003852</name>
</gene>
<proteinExistence type="inferred from homology"/>
<dbReference type="EMBL" id="JACIBS010000002">
    <property type="protein sequence ID" value="MBB3664901.1"/>
    <property type="molecule type" value="Genomic_DNA"/>
</dbReference>
<feature type="transmembrane region" description="Helical" evidence="10">
    <location>
        <begin position="63"/>
        <end position="85"/>
    </location>
</feature>
<dbReference type="PANTHER" id="PTHR28259">
    <property type="entry name" value="FLUORIDE EXPORT PROTEIN 1-RELATED"/>
    <property type="match status" value="1"/>
</dbReference>
<evidence type="ECO:0000256" key="8">
    <source>
        <dbReference type="ARBA" id="ARBA00035585"/>
    </source>
</evidence>
<evidence type="ECO:0000256" key="7">
    <source>
        <dbReference type="ARBA" id="ARBA00035120"/>
    </source>
</evidence>
<dbReference type="GO" id="GO:0046872">
    <property type="term" value="F:metal ion binding"/>
    <property type="evidence" value="ECO:0007669"/>
    <property type="project" value="UniProtKB-KW"/>
</dbReference>
<evidence type="ECO:0000313" key="12">
    <source>
        <dbReference type="Proteomes" id="UP000564573"/>
    </source>
</evidence>
<comment type="activity regulation">
    <text evidence="10">Na(+) is not transported, but it plays an essential structural role and its presence is essential for fluoride channel function.</text>
</comment>
<keyword evidence="2 10" id="KW-1003">Cell membrane</keyword>
<dbReference type="GO" id="GO:0140114">
    <property type="term" value="P:cellular detoxification of fluoride"/>
    <property type="evidence" value="ECO:0007669"/>
    <property type="project" value="UniProtKB-UniRule"/>
</dbReference>
<keyword evidence="5 10" id="KW-0472">Membrane</keyword>
<accession>A0A839XQ87</accession>
<evidence type="ECO:0000256" key="5">
    <source>
        <dbReference type="ARBA" id="ARBA00023136"/>
    </source>
</evidence>
<keyword evidence="10" id="KW-0915">Sodium</keyword>
<keyword evidence="12" id="KW-1185">Reference proteome</keyword>
<reference evidence="11 12" key="1">
    <citation type="submission" date="2020-08" db="EMBL/GenBank/DDBJ databases">
        <title>Sequencing the genomes of 1000 actinobacteria strains.</title>
        <authorList>
            <person name="Klenk H.-P."/>
        </authorList>
    </citation>
    <scope>NUCLEOTIDE SEQUENCE [LARGE SCALE GENOMIC DNA]</scope>
    <source>
        <strain evidence="11 12">DSM 45267</strain>
    </source>
</reference>
<feature type="binding site" evidence="10">
    <location>
        <position position="108"/>
    </location>
    <ligand>
        <name>Na(+)</name>
        <dbReference type="ChEBI" id="CHEBI:29101"/>
        <note>structural</note>
    </ligand>
</feature>
<evidence type="ECO:0000256" key="10">
    <source>
        <dbReference type="HAMAP-Rule" id="MF_00454"/>
    </source>
</evidence>
<evidence type="ECO:0000256" key="2">
    <source>
        <dbReference type="ARBA" id="ARBA00022475"/>
    </source>
</evidence>
<keyword evidence="10" id="KW-0813">Transport</keyword>
<dbReference type="Proteomes" id="UP000564573">
    <property type="component" value="Unassembled WGS sequence"/>
</dbReference>
<keyword evidence="6 10" id="KW-0407">Ion channel</keyword>
<feature type="binding site" evidence="10">
    <location>
        <position position="105"/>
    </location>
    <ligand>
        <name>Na(+)</name>
        <dbReference type="ChEBI" id="CHEBI:29101"/>
        <note>structural</note>
    </ligand>
</feature>
<keyword evidence="10" id="KW-0479">Metal-binding</keyword>
<sequence length="162" mass="16092">MVHDLAAATGGQAVGRARPRATIGDDGAMTGTRHWDVLPAVAAGGALGSLARYGLGVALPSPAGVATLLGNVAGCLALGALMAVLTRRPAPPRLLRPFLGVGVLGGFTTFSTYVLDALSTARDGHLVAAFAYAAGSVLASVLAVVAGIAGVRRLLDRPRSAA</sequence>
<comment type="subcellular location">
    <subcellularLocation>
        <location evidence="1 10">Cell membrane</location>
        <topology evidence="1 10">Multi-pass membrane protein</topology>
    </subcellularLocation>
</comment>
<comment type="function">
    <text evidence="9 10">Fluoride-specific ion channel. Important for reducing fluoride concentration in the cell, thus reducing its toxicity.</text>
</comment>
<protein>
    <recommendedName>
        <fullName evidence="10">Fluoride-specific ion channel FluC</fullName>
    </recommendedName>
</protein>
<dbReference type="PANTHER" id="PTHR28259:SF1">
    <property type="entry name" value="FLUORIDE EXPORT PROTEIN 1-RELATED"/>
    <property type="match status" value="1"/>
</dbReference>
<dbReference type="InterPro" id="IPR003691">
    <property type="entry name" value="FluC"/>
</dbReference>